<dbReference type="NCBIfam" id="TIGR00756">
    <property type="entry name" value="PPR"/>
    <property type="match status" value="2"/>
</dbReference>
<feature type="repeat" description="PPR" evidence="3">
    <location>
        <begin position="9"/>
        <end position="43"/>
    </location>
</feature>
<dbReference type="Pfam" id="PF07727">
    <property type="entry name" value="RVT_2"/>
    <property type="match status" value="1"/>
</dbReference>
<sequence length="298" mass="33924">MLEDGVQSSRYAYTALISGLVKKNMIAKGCVYLDRMIEESFMPNTVLYTSLVKQFLRKREFEFAFKLIDLMERSEIEWDLVTYITLVRGVSRNIRSLDGKWLVPQRLKMTTDSQVHDTAMTVAATNVATTSSTNAPPAMAPAEKLDKFAGNKLLGSKWIFKRKMKADGTIDKYKARLVVKGFKQKECLDYFDTYSPVMRITLIRMLITLAVVCGLKIHQMNVKTSFLNGELEEEIYMEQLEGFVVPGKENKSKDNMSDPLTKDLSRERVKRTSKGMDLRPRTSQHSGNSTKQTGDLKS</sequence>
<dbReference type="EMBL" id="AYRZ02000007">
    <property type="protein sequence ID" value="PHT76557.1"/>
    <property type="molecule type" value="Genomic_DNA"/>
</dbReference>
<dbReference type="InterPro" id="IPR002885">
    <property type="entry name" value="PPR_rpt"/>
</dbReference>
<reference evidence="6 7" key="2">
    <citation type="journal article" date="2017" name="Genome Biol.">
        <title>New reference genome sequences of hot pepper reveal the massive evolution of plant disease-resistance genes by retroduplication.</title>
        <authorList>
            <person name="Kim S."/>
            <person name="Park J."/>
            <person name="Yeom S.I."/>
            <person name="Kim Y.M."/>
            <person name="Seo E."/>
            <person name="Kim K.T."/>
            <person name="Kim M.S."/>
            <person name="Lee J.M."/>
            <person name="Cheong K."/>
            <person name="Shin H.S."/>
            <person name="Kim S.B."/>
            <person name="Han K."/>
            <person name="Lee J."/>
            <person name="Park M."/>
            <person name="Lee H.A."/>
            <person name="Lee H.Y."/>
            <person name="Lee Y."/>
            <person name="Oh S."/>
            <person name="Lee J.H."/>
            <person name="Choi E."/>
            <person name="Choi E."/>
            <person name="Lee S.E."/>
            <person name="Jeon J."/>
            <person name="Kim H."/>
            <person name="Choi G."/>
            <person name="Song H."/>
            <person name="Lee J."/>
            <person name="Lee S.C."/>
            <person name="Kwon J.K."/>
            <person name="Lee H.Y."/>
            <person name="Koo N."/>
            <person name="Hong Y."/>
            <person name="Kim R.W."/>
            <person name="Kang W.H."/>
            <person name="Huh J.H."/>
            <person name="Kang B.C."/>
            <person name="Yang T.J."/>
            <person name="Lee Y.H."/>
            <person name="Bennetzen J.L."/>
            <person name="Choi D."/>
        </authorList>
    </citation>
    <scope>NUCLEOTIDE SEQUENCE [LARGE SCALE GENOMIC DNA]</scope>
    <source>
        <strain evidence="7">cv. CM334</strain>
    </source>
</reference>
<dbReference type="Gene3D" id="1.25.40.10">
    <property type="entry name" value="Tetratricopeptide repeat domain"/>
    <property type="match status" value="1"/>
</dbReference>
<proteinExistence type="inferred from homology"/>
<dbReference type="STRING" id="4072.A0A2G2Z3F6"/>
<protein>
    <recommendedName>
        <fullName evidence="5">Reverse transcriptase Ty1/copia-type domain-containing protein</fullName>
    </recommendedName>
</protein>
<feature type="compositionally biased region" description="Polar residues" evidence="4">
    <location>
        <begin position="281"/>
        <end position="298"/>
    </location>
</feature>
<organism evidence="6 7">
    <name type="scientific">Capsicum annuum</name>
    <name type="common">Capsicum pepper</name>
    <dbReference type="NCBI Taxonomy" id="4072"/>
    <lineage>
        <taxon>Eukaryota</taxon>
        <taxon>Viridiplantae</taxon>
        <taxon>Streptophyta</taxon>
        <taxon>Embryophyta</taxon>
        <taxon>Tracheophyta</taxon>
        <taxon>Spermatophyta</taxon>
        <taxon>Magnoliopsida</taxon>
        <taxon>eudicotyledons</taxon>
        <taxon>Gunneridae</taxon>
        <taxon>Pentapetalae</taxon>
        <taxon>asterids</taxon>
        <taxon>lamiids</taxon>
        <taxon>Solanales</taxon>
        <taxon>Solanaceae</taxon>
        <taxon>Solanoideae</taxon>
        <taxon>Capsiceae</taxon>
        <taxon>Capsicum</taxon>
    </lineage>
</organism>
<evidence type="ECO:0000256" key="2">
    <source>
        <dbReference type="ARBA" id="ARBA00022737"/>
    </source>
</evidence>
<feature type="compositionally biased region" description="Basic and acidic residues" evidence="4">
    <location>
        <begin position="248"/>
        <end position="267"/>
    </location>
</feature>
<evidence type="ECO:0000256" key="3">
    <source>
        <dbReference type="PROSITE-ProRule" id="PRU00708"/>
    </source>
</evidence>
<dbReference type="PANTHER" id="PTHR47941">
    <property type="entry name" value="PENTATRICOPEPTIDE REPEAT-CONTAINING PROTEIN 3, MITOCHONDRIAL"/>
    <property type="match status" value="1"/>
</dbReference>
<feature type="region of interest" description="Disordered" evidence="4">
    <location>
        <begin position="247"/>
        <end position="298"/>
    </location>
</feature>
<feature type="domain" description="Reverse transcriptase Ty1/copia-type" evidence="5">
    <location>
        <begin position="150"/>
        <end position="252"/>
    </location>
</feature>
<dbReference type="PROSITE" id="PS51375">
    <property type="entry name" value="PPR"/>
    <property type="match status" value="2"/>
</dbReference>
<evidence type="ECO:0000313" key="7">
    <source>
        <dbReference type="Proteomes" id="UP000222542"/>
    </source>
</evidence>
<dbReference type="Pfam" id="PF13041">
    <property type="entry name" value="PPR_2"/>
    <property type="match status" value="1"/>
</dbReference>
<feature type="repeat" description="PPR" evidence="3">
    <location>
        <begin position="44"/>
        <end position="78"/>
    </location>
</feature>
<comment type="caution">
    <text evidence="6">The sequence shown here is derived from an EMBL/GenBank/DDBJ whole genome shotgun (WGS) entry which is preliminary data.</text>
</comment>
<dbReference type="Pfam" id="PF01535">
    <property type="entry name" value="PPR"/>
    <property type="match status" value="1"/>
</dbReference>
<reference evidence="6 7" key="1">
    <citation type="journal article" date="2014" name="Nat. Genet.">
        <title>Genome sequence of the hot pepper provides insights into the evolution of pungency in Capsicum species.</title>
        <authorList>
            <person name="Kim S."/>
            <person name="Park M."/>
            <person name="Yeom S.I."/>
            <person name="Kim Y.M."/>
            <person name="Lee J.M."/>
            <person name="Lee H.A."/>
            <person name="Seo E."/>
            <person name="Choi J."/>
            <person name="Cheong K."/>
            <person name="Kim K.T."/>
            <person name="Jung K."/>
            <person name="Lee G.W."/>
            <person name="Oh S.K."/>
            <person name="Bae C."/>
            <person name="Kim S.B."/>
            <person name="Lee H.Y."/>
            <person name="Kim S.Y."/>
            <person name="Kim M.S."/>
            <person name="Kang B.C."/>
            <person name="Jo Y.D."/>
            <person name="Yang H.B."/>
            <person name="Jeong H.J."/>
            <person name="Kang W.H."/>
            <person name="Kwon J.K."/>
            <person name="Shin C."/>
            <person name="Lim J.Y."/>
            <person name="Park J.H."/>
            <person name="Huh J.H."/>
            <person name="Kim J.S."/>
            <person name="Kim B.D."/>
            <person name="Cohen O."/>
            <person name="Paran I."/>
            <person name="Suh M.C."/>
            <person name="Lee S.B."/>
            <person name="Kim Y.K."/>
            <person name="Shin Y."/>
            <person name="Noh S.J."/>
            <person name="Park J."/>
            <person name="Seo Y.S."/>
            <person name="Kwon S.Y."/>
            <person name="Kim H.A."/>
            <person name="Park J.M."/>
            <person name="Kim H.J."/>
            <person name="Choi S.B."/>
            <person name="Bosland P.W."/>
            <person name="Reeves G."/>
            <person name="Jo S.H."/>
            <person name="Lee B.W."/>
            <person name="Cho H.T."/>
            <person name="Choi H.S."/>
            <person name="Lee M.S."/>
            <person name="Yu Y."/>
            <person name="Do Choi Y."/>
            <person name="Park B.S."/>
            <person name="van Deynze A."/>
            <person name="Ashrafi H."/>
            <person name="Hill T."/>
            <person name="Kim W.T."/>
            <person name="Pai H.S."/>
            <person name="Ahn H.K."/>
            <person name="Yeam I."/>
            <person name="Giovannoni J.J."/>
            <person name="Rose J.K."/>
            <person name="Sorensen I."/>
            <person name="Lee S.J."/>
            <person name="Kim R.W."/>
            <person name="Choi I.Y."/>
            <person name="Choi B.S."/>
            <person name="Lim J.S."/>
            <person name="Lee Y.H."/>
            <person name="Choi D."/>
        </authorList>
    </citation>
    <scope>NUCLEOTIDE SEQUENCE [LARGE SCALE GENOMIC DNA]</scope>
    <source>
        <strain evidence="7">cv. CM334</strain>
    </source>
</reference>
<name>A0A2G2Z3F6_CAPAN</name>
<keyword evidence="7" id="KW-1185">Reference proteome</keyword>
<comment type="similarity">
    <text evidence="1">Belongs to the PPR family. P subfamily.</text>
</comment>
<accession>A0A2G2Z3F6</accession>
<dbReference type="InterPro" id="IPR013103">
    <property type="entry name" value="RVT_2"/>
</dbReference>
<gene>
    <name evidence="6" type="ORF">T459_20079</name>
</gene>
<evidence type="ECO:0000256" key="4">
    <source>
        <dbReference type="SAM" id="MobiDB-lite"/>
    </source>
</evidence>
<dbReference type="Gramene" id="PHT76557">
    <property type="protein sequence ID" value="PHT76557"/>
    <property type="gene ID" value="T459_20079"/>
</dbReference>
<dbReference type="Proteomes" id="UP000222542">
    <property type="component" value="Unassembled WGS sequence"/>
</dbReference>
<evidence type="ECO:0000256" key="1">
    <source>
        <dbReference type="ARBA" id="ARBA00007626"/>
    </source>
</evidence>
<dbReference type="AlphaFoldDB" id="A0A2G2Z3F6"/>
<dbReference type="InterPro" id="IPR011990">
    <property type="entry name" value="TPR-like_helical_dom_sf"/>
</dbReference>
<evidence type="ECO:0000259" key="5">
    <source>
        <dbReference type="Pfam" id="PF07727"/>
    </source>
</evidence>
<evidence type="ECO:0000313" key="6">
    <source>
        <dbReference type="EMBL" id="PHT76557.1"/>
    </source>
</evidence>
<keyword evidence="2" id="KW-0677">Repeat</keyword>